<keyword evidence="3" id="KW-1185">Reference proteome</keyword>
<gene>
    <name evidence="2" type="ORF">ESU54_11170</name>
</gene>
<protein>
    <submittedName>
        <fullName evidence="2">Uncharacterized protein</fullName>
    </submittedName>
</protein>
<proteinExistence type="predicted"/>
<accession>A0A5C6Z0B0</accession>
<comment type="caution">
    <text evidence="2">The sequence shown here is derived from an EMBL/GenBank/DDBJ whole genome shotgun (WGS) entry which is preliminary data.</text>
</comment>
<evidence type="ECO:0000313" key="2">
    <source>
        <dbReference type="EMBL" id="TXD72773.1"/>
    </source>
</evidence>
<evidence type="ECO:0000256" key="1">
    <source>
        <dbReference type="SAM" id="MobiDB-lite"/>
    </source>
</evidence>
<dbReference type="Proteomes" id="UP000321497">
    <property type="component" value="Unassembled WGS sequence"/>
</dbReference>
<feature type="compositionally biased region" description="Basic and acidic residues" evidence="1">
    <location>
        <begin position="41"/>
        <end position="51"/>
    </location>
</feature>
<feature type="region of interest" description="Disordered" evidence="1">
    <location>
        <begin position="33"/>
        <end position="68"/>
    </location>
</feature>
<dbReference type="RefSeq" id="WP_111845806.1">
    <property type="nucleotide sequence ID" value="NZ_UEGI01000026.1"/>
</dbReference>
<dbReference type="EMBL" id="VORT01000007">
    <property type="protein sequence ID" value="TXD72773.1"/>
    <property type="molecule type" value="Genomic_DNA"/>
</dbReference>
<name>A0A5C6Z0B0_9FLAO</name>
<dbReference type="AlphaFoldDB" id="A0A5C6Z0B0"/>
<reference evidence="2 3" key="1">
    <citation type="submission" date="2019-08" db="EMBL/GenBank/DDBJ databases">
        <title>Genome of Aequorivita antarctica SW49 (type strain).</title>
        <authorList>
            <person name="Bowman J.P."/>
        </authorList>
    </citation>
    <scope>NUCLEOTIDE SEQUENCE [LARGE SCALE GENOMIC DNA]</scope>
    <source>
        <strain evidence="2 3">SW49</strain>
    </source>
</reference>
<organism evidence="2 3">
    <name type="scientific">Aequorivita antarctica</name>
    <dbReference type="NCBI Taxonomy" id="153266"/>
    <lineage>
        <taxon>Bacteria</taxon>
        <taxon>Pseudomonadati</taxon>
        <taxon>Bacteroidota</taxon>
        <taxon>Flavobacteriia</taxon>
        <taxon>Flavobacteriales</taxon>
        <taxon>Flavobacteriaceae</taxon>
        <taxon>Aequorivita</taxon>
    </lineage>
</organism>
<sequence>MPITTQHTGLVRRIKSGARATALCRRPRTDVVFSHSQKGMGDYDREAKAHYGETQNTGQGDKMERQSI</sequence>
<evidence type="ECO:0000313" key="3">
    <source>
        <dbReference type="Proteomes" id="UP000321497"/>
    </source>
</evidence>